<dbReference type="Pfam" id="PF10551">
    <property type="entry name" value="MULE"/>
    <property type="match status" value="1"/>
</dbReference>
<name>A0A2S2N8Y9_SCHGA</name>
<dbReference type="InterPro" id="IPR018289">
    <property type="entry name" value="MULE_transposase_dom"/>
</dbReference>
<evidence type="ECO:0000313" key="2">
    <source>
        <dbReference type="EMBL" id="MBY13615.1"/>
    </source>
</evidence>
<reference evidence="2" key="1">
    <citation type="submission" date="2018-04" db="EMBL/GenBank/DDBJ databases">
        <title>Transcriptome of Schizaphis graminum biotype I.</title>
        <authorList>
            <person name="Scully E.D."/>
            <person name="Geib S.M."/>
            <person name="Palmer N.A."/>
            <person name="Koch K."/>
            <person name="Bradshaw J."/>
            <person name="Heng-Moss T."/>
            <person name="Sarath G."/>
        </authorList>
    </citation>
    <scope>NUCLEOTIDE SEQUENCE</scope>
</reference>
<gene>
    <name evidence="2" type="ORF">g.109621</name>
</gene>
<dbReference type="AlphaFoldDB" id="A0A2S2N8Y9"/>
<organism evidence="2">
    <name type="scientific">Schizaphis graminum</name>
    <name type="common">Green bug aphid</name>
    <dbReference type="NCBI Taxonomy" id="13262"/>
    <lineage>
        <taxon>Eukaryota</taxon>
        <taxon>Metazoa</taxon>
        <taxon>Ecdysozoa</taxon>
        <taxon>Arthropoda</taxon>
        <taxon>Hexapoda</taxon>
        <taxon>Insecta</taxon>
        <taxon>Pterygota</taxon>
        <taxon>Neoptera</taxon>
        <taxon>Paraneoptera</taxon>
        <taxon>Hemiptera</taxon>
        <taxon>Sternorrhyncha</taxon>
        <taxon>Aphidomorpha</taxon>
        <taxon>Aphidoidea</taxon>
        <taxon>Aphididae</taxon>
        <taxon>Aphidini</taxon>
        <taxon>Schizaphis</taxon>
    </lineage>
</organism>
<protein>
    <recommendedName>
        <fullName evidence="1">MULE transposase domain-containing protein</fullName>
    </recommendedName>
</protein>
<dbReference type="EMBL" id="GGMR01000996">
    <property type="protein sequence ID" value="MBY13615.1"/>
    <property type="molecule type" value="Transcribed_RNA"/>
</dbReference>
<feature type="domain" description="MULE transposase" evidence="1">
    <location>
        <begin position="8"/>
        <end position="94"/>
    </location>
</feature>
<sequence length="100" mass="11569">MLCEVDSIYVDGTFKCCARFWTQMLTIHGSKNGNYIPLVICLLPDKISETYAYVFNQIINKCNRIGQTFLPKQVVIDFEMSIHIAVTEVWPLSVKSYNWL</sequence>
<evidence type="ECO:0000259" key="1">
    <source>
        <dbReference type="Pfam" id="PF10551"/>
    </source>
</evidence>
<proteinExistence type="predicted"/>
<accession>A0A2S2N8Y9</accession>